<evidence type="ECO:0000313" key="4">
    <source>
        <dbReference type="Proteomes" id="UP000239899"/>
    </source>
</evidence>
<protein>
    <submittedName>
        <fullName evidence="3">Cellulose binding elicitor</fullName>
    </submittedName>
</protein>
<sequence>MQHHRGHARILFDERRSLAQDPLRQAQTAATNAKFIADGLKDALAASDSALECVKKLTGLAKFAGAGAGFVAGVLGLVTAFAGGPSPDDLILADLKEIKGKLDDISSKVTGLKAEIKSALDAGLSRFRWDDLTARVRAVQQRVLEYMAFPTSQGTREMAQEACKDLAGGDPSVVLSELARLMSCPNDQSCMPRALKTTNEYKMVPFFEQARILIWDATLAYEMSSACLELLDLGQDVKDSRRSTDRGNLQAIMERMQTAFNDLRTEFWEKAVSTVVEKVKGIPDANDDDTSKAAQDLHKVLDEGYPFMLWKVYIYEASGSDRHTVYGTDLAQGDWLAQLKQRTVGGFYQFRVGSDSGKNVYVFFRSKEAVPTGDPSAALAGILASECKPEDHSISGLADCVEGKDGVNGVMIVHDGDGLRGFGSPIFPFNRPIDTKDGVSSIAINWALETQDEWTFEPLSIAPSDSTQPAGPPQEEAPPSDVPTQPAPTSPGTDVLLGCMEPFRNDIDLAGGDLPSNGTPDTAIPGAGPRDCCSACSSLAGCRAFTWVPGDRCQGRLPGAPGCCFLKAETGWSPASLPGAISVVMEPVRNVPHPSG</sequence>
<keyword evidence="4" id="KW-1185">Reference proteome</keyword>
<dbReference type="Gene3D" id="3.50.4.10">
    <property type="entry name" value="Hepatocyte Growth Factor"/>
    <property type="match status" value="1"/>
</dbReference>
<dbReference type="AlphaFoldDB" id="A0A2P6TW22"/>
<evidence type="ECO:0000256" key="1">
    <source>
        <dbReference type="SAM" id="MobiDB-lite"/>
    </source>
</evidence>
<dbReference type="EMBL" id="LHPG02000005">
    <property type="protein sequence ID" value="PRW58256.1"/>
    <property type="molecule type" value="Genomic_DNA"/>
</dbReference>
<reference evidence="3 4" key="1">
    <citation type="journal article" date="2018" name="Plant J.">
        <title>Genome sequences of Chlorella sorokiniana UTEX 1602 and Micractinium conductrix SAG 241.80: implications to maltose excretion by a green alga.</title>
        <authorList>
            <person name="Arriola M.B."/>
            <person name="Velmurugan N."/>
            <person name="Zhang Y."/>
            <person name="Plunkett M.H."/>
            <person name="Hondzo H."/>
            <person name="Barney B.M."/>
        </authorList>
    </citation>
    <scope>NUCLEOTIDE SEQUENCE [LARGE SCALE GENOMIC DNA]</scope>
    <source>
        <strain evidence="4">UTEX 1602</strain>
    </source>
</reference>
<dbReference type="Proteomes" id="UP000239899">
    <property type="component" value="Unassembled WGS sequence"/>
</dbReference>
<dbReference type="InterPro" id="IPR003609">
    <property type="entry name" value="Pan_app"/>
</dbReference>
<dbReference type="Pfam" id="PF14295">
    <property type="entry name" value="PAN_4"/>
    <property type="match status" value="1"/>
</dbReference>
<name>A0A2P6TW22_CHLSO</name>
<organism evidence="3 4">
    <name type="scientific">Chlorella sorokiniana</name>
    <name type="common">Freshwater green alga</name>
    <dbReference type="NCBI Taxonomy" id="3076"/>
    <lineage>
        <taxon>Eukaryota</taxon>
        <taxon>Viridiplantae</taxon>
        <taxon>Chlorophyta</taxon>
        <taxon>core chlorophytes</taxon>
        <taxon>Trebouxiophyceae</taxon>
        <taxon>Chlorellales</taxon>
        <taxon>Chlorellaceae</taxon>
        <taxon>Chlorella clade</taxon>
        <taxon>Chlorella</taxon>
    </lineage>
</organism>
<accession>A0A2P6TW22</accession>
<feature type="domain" description="Apple" evidence="2">
    <location>
        <begin position="508"/>
        <end position="567"/>
    </location>
</feature>
<comment type="caution">
    <text evidence="3">The sequence shown here is derived from an EMBL/GenBank/DDBJ whole genome shotgun (WGS) entry which is preliminary data.</text>
</comment>
<evidence type="ECO:0000259" key="2">
    <source>
        <dbReference type="Pfam" id="PF14295"/>
    </source>
</evidence>
<evidence type="ECO:0000313" key="3">
    <source>
        <dbReference type="EMBL" id="PRW58256.1"/>
    </source>
</evidence>
<proteinExistence type="predicted"/>
<gene>
    <name evidence="3" type="ORF">C2E21_3033</name>
</gene>
<feature type="region of interest" description="Disordered" evidence="1">
    <location>
        <begin position="460"/>
        <end position="494"/>
    </location>
</feature>